<dbReference type="Proteomes" id="UP001597282">
    <property type="component" value="Unassembled WGS sequence"/>
</dbReference>
<evidence type="ECO:0000313" key="4">
    <source>
        <dbReference type="EMBL" id="MFD1426128.1"/>
    </source>
</evidence>
<accession>A0ABW4C8A5</accession>
<feature type="chain" id="PRO_5046715243" evidence="2">
    <location>
        <begin position="27"/>
        <end position="292"/>
    </location>
</feature>
<reference evidence="5" key="1">
    <citation type="journal article" date="2019" name="Int. J. Syst. Evol. Microbiol.">
        <title>The Global Catalogue of Microorganisms (GCM) 10K type strain sequencing project: providing services to taxonomists for standard genome sequencing and annotation.</title>
        <authorList>
            <consortium name="The Broad Institute Genomics Platform"/>
            <consortium name="The Broad Institute Genome Sequencing Center for Infectious Disease"/>
            <person name="Wu L."/>
            <person name="Ma J."/>
        </authorList>
    </citation>
    <scope>NUCLEOTIDE SEQUENCE [LARGE SCALE GENOMIC DNA]</scope>
    <source>
        <strain evidence="5">S1</strain>
    </source>
</reference>
<evidence type="ECO:0000256" key="2">
    <source>
        <dbReference type="SAM" id="SignalP"/>
    </source>
</evidence>
<protein>
    <submittedName>
        <fullName evidence="4">Polysaccharide deacetylase family protein</fullName>
    </submittedName>
</protein>
<name>A0ABW4C8A5_9BACL</name>
<proteinExistence type="predicted"/>
<keyword evidence="5" id="KW-1185">Reference proteome</keyword>
<dbReference type="PANTHER" id="PTHR10587:SF134">
    <property type="entry name" value="SECRETED PROTEIN"/>
    <property type="match status" value="1"/>
</dbReference>
<comment type="caution">
    <text evidence="4">The sequence shown here is derived from an EMBL/GenBank/DDBJ whole genome shotgun (WGS) entry which is preliminary data.</text>
</comment>
<evidence type="ECO:0000256" key="1">
    <source>
        <dbReference type="SAM" id="MobiDB-lite"/>
    </source>
</evidence>
<gene>
    <name evidence="4" type="ORF">ACFQ4Y_04175</name>
</gene>
<dbReference type="InterPro" id="IPR011330">
    <property type="entry name" value="Glyco_hydro/deAcase_b/a-brl"/>
</dbReference>
<organism evidence="4 5">
    <name type="scientific">Kroppenstedtia sanguinis</name>
    <dbReference type="NCBI Taxonomy" id="1380684"/>
    <lineage>
        <taxon>Bacteria</taxon>
        <taxon>Bacillati</taxon>
        <taxon>Bacillota</taxon>
        <taxon>Bacilli</taxon>
        <taxon>Bacillales</taxon>
        <taxon>Thermoactinomycetaceae</taxon>
        <taxon>Kroppenstedtia</taxon>
    </lineage>
</organism>
<dbReference type="InterPro" id="IPR050248">
    <property type="entry name" value="Polysacc_deacetylase_ArnD"/>
</dbReference>
<dbReference type="PROSITE" id="PS51677">
    <property type="entry name" value="NODB"/>
    <property type="match status" value="1"/>
</dbReference>
<evidence type="ECO:0000313" key="5">
    <source>
        <dbReference type="Proteomes" id="UP001597282"/>
    </source>
</evidence>
<dbReference type="SUPFAM" id="SSF88713">
    <property type="entry name" value="Glycoside hydrolase/deacetylase"/>
    <property type="match status" value="1"/>
</dbReference>
<dbReference type="PANTHER" id="PTHR10587">
    <property type="entry name" value="GLYCOSYL TRANSFERASE-RELATED"/>
    <property type="match status" value="1"/>
</dbReference>
<dbReference type="Gene3D" id="3.20.20.370">
    <property type="entry name" value="Glycoside hydrolase/deacetylase"/>
    <property type="match status" value="1"/>
</dbReference>
<sequence length="292" mass="32424">MKLWIRAGLVWTVLVISVCACTLPQAQTPEDSKTETKESPSLDKPKSEELSRDPLSKEEIRQVLSTYQHQHPKHWGEKTPGVKQRLDTEEKVIALTFDACGGIQGNGVDQELIRYLEREEIPATLFINGRWIDAHPSLFRKLAAHPLFEIANHGTEHRPLSVDGRSVYGIRGTANLEEVLDEILVNHRKISVMTGKPPKFFRSGTAYYDDIAVKAAAELGIQAVNFDILGDAGGTYNSHQVKQALLHSRPGSIALLHMNRPGSGTSAGVQEAIPILRKQGYQFVKLGDYSLR</sequence>
<dbReference type="Pfam" id="PF01522">
    <property type="entry name" value="Polysacc_deac_1"/>
    <property type="match status" value="1"/>
</dbReference>
<feature type="compositionally biased region" description="Basic and acidic residues" evidence="1">
    <location>
        <begin position="30"/>
        <end position="55"/>
    </location>
</feature>
<evidence type="ECO:0000259" key="3">
    <source>
        <dbReference type="PROSITE" id="PS51677"/>
    </source>
</evidence>
<feature type="region of interest" description="Disordered" evidence="1">
    <location>
        <begin position="27"/>
        <end position="55"/>
    </location>
</feature>
<dbReference type="CDD" id="cd10955">
    <property type="entry name" value="CE4_BH0857_like"/>
    <property type="match status" value="1"/>
</dbReference>
<dbReference type="InterPro" id="IPR002509">
    <property type="entry name" value="NODB_dom"/>
</dbReference>
<feature type="domain" description="NodB homology" evidence="3">
    <location>
        <begin position="91"/>
        <end position="284"/>
    </location>
</feature>
<keyword evidence="2" id="KW-0732">Signal</keyword>
<dbReference type="RefSeq" id="WP_380163136.1">
    <property type="nucleotide sequence ID" value="NZ_JBHTNU010000003.1"/>
</dbReference>
<dbReference type="EMBL" id="JBHTNU010000003">
    <property type="protein sequence ID" value="MFD1426128.1"/>
    <property type="molecule type" value="Genomic_DNA"/>
</dbReference>
<dbReference type="PROSITE" id="PS51257">
    <property type="entry name" value="PROKAR_LIPOPROTEIN"/>
    <property type="match status" value="1"/>
</dbReference>
<feature type="signal peptide" evidence="2">
    <location>
        <begin position="1"/>
        <end position="26"/>
    </location>
</feature>